<dbReference type="PROSITE" id="PS50234">
    <property type="entry name" value="VWFA"/>
    <property type="match status" value="1"/>
</dbReference>
<dbReference type="PANTHER" id="PTHR10579">
    <property type="entry name" value="CALCIUM-ACTIVATED CHLORIDE CHANNEL REGULATOR"/>
    <property type="match status" value="1"/>
</dbReference>
<dbReference type="PANTHER" id="PTHR10579:SF177">
    <property type="entry name" value="CALCIUM-ACTIVATED CHLORIDE CHANNEL REGULATOR 4-LIKE PROTEIN"/>
    <property type="match status" value="1"/>
</dbReference>
<feature type="transmembrane region" description="Helical" evidence="1">
    <location>
        <begin position="1003"/>
        <end position="1025"/>
    </location>
</feature>
<comment type="caution">
    <text evidence="3">The sequence shown here is derived from an EMBL/GenBank/DDBJ whole genome shotgun (WGS) entry which is preliminary data.</text>
</comment>
<dbReference type="InterPro" id="IPR013642">
    <property type="entry name" value="CLCA_N"/>
</dbReference>
<dbReference type="CDD" id="cd00198">
    <property type="entry name" value="vWFA"/>
    <property type="match status" value="1"/>
</dbReference>
<keyword evidence="1" id="KW-0812">Transmembrane</keyword>
<dbReference type="InterPro" id="IPR002035">
    <property type="entry name" value="VWF_A"/>
</dbReference>
<dbReference type="SUPFAM" id="SSF53300">
    <property type="entry name" value="vWA-like"/>
    <property type="match status" value="1"/>
</dbReference>
<dbReference type="EMBL" id="JABSTU010000005">
    <property type="protein sequence ID" value="KAH8029999.1"/>
    <property type="molecule type" value="Genomic_DNA"/>
</dbReference>
<evidence type="ECO:0000313" key="3">
    <source>
        <dbReference type="EMBL" id="KAH8029999.1"/>
    </source>
</evidence>
<evidence type="ECO:0000313" key="4">
    <source>
        <dbReference type="Proteomes" id="UP000821866"/>
    </source>
</evidence>
<dbReference type="VEuPathDB" id="VectorBase:LOC119163579"/>
<keyword evidence="1" id="KW-1133">Transmembrane helix</keyword>
<proteinExistence type="predicted"/>
<reference evidence="3" key="2">
    <citation type="submission" date="2021-09" db="EMBL/GenBank/DDBJ databases">
        <authorList>
            <person name="Jia N."/>
            <person name="Wang J."/>
            <person name="Shi W."/>
            <person name="Du L."/>
            <person name="Sun Y."/>
            <person name="Zhan W."/>
            <person name="Jiang J."/>
            <person name="Wang Q."/>
            <person name="Zhang B."/>
            <person name="Ji P."/>
            <person name="Sakyi L.B."/>
            <person name="Cui X."/>
            <person name="Yuan T."/>
            <person name="Jiang B."/>
            <person name="Yang W."/>
            <person name="Lam T.T.-Y."/>
            <person name="Chang Q."/>
            <person name="Ding S."/>
            <person name="Wang X."/>
            <person name="Zhu J."/>
            <person name="Ruan X."/>
            <person name="Zhao L."/>
            <person name="Wei J."/>
            <person name="Que T."/>
            <person name="Du C."/>
            <person name="Cheng J."/>
            <person name="Dai P."/>
            <person name="Han X."/>
            <person name="Huang E."/>
            <person name="Gao Y."/>
            <person name="Liu J."/>
            <person name="Shao H."/>
            <person name="Ye R."/>
            <person name="Li L."/>
            <person name="Wei W."/>
            <person name="Wang X."/>
            <person name="Wang C."/>
            <person name="Huo Q."/>
            <person name="Li W."/>
            <person name="Guo W."/>
            <person name="Chen H."/>
            <person name="Chen S."/>
            <person name="Zhou L."/>
            <person name="Zhou L."/>
            <person name="Ni X."/>
            <person name="Tian J."/>
            <person name="Zhou Y."/>
            <person name="Sheng Y."/>
            <person name="Liu T."/>
            <person name="Pan Y."/>
            <person name="Xia L."/>
            <person name="Li J."/>
            <person name="Zhao F."/>
            <person name="Cao W."/>
        </authorList>
    </citation>
    <scope>NUCLEOTIDE SEQUENCE</scope>
    <source>
        <strain evidence="3">Rmic-2018</strain>
        <tissue evidence="3">Larvae</tissue>
    </source>
</reference>
<gene>
    <name evidence="3" type="ORF">HPB51_006431</name>
</gene>
<dbReference type="GO" id="GO:0032991">
    <property type="term" value="C:protein-containing complex"/>
    <property type="evidence" value="ECO:0007669"/>
    <property type="project" value="UniProtKB-ARBA"/>
</dbReference>
<dbReference type="SMART" id="SM00327">
    <property type="entry name" value="VWA"/>
    <property type="match status" value="1"/>
</dbReference>
<name>A0A9J6E696_RHIMP</name>
<dbReference type="Pfam" id="PF08434">
    <property type="entry name" value="CLCA"/>
    <property type="match status" value="1"/>
</dbReference>
<sequence>MVTPSDMNNQGGNLSHRGFIEFRFHENAVAAAGIRSPRQYKCSGSNDDNMRARVPAAAESGDKPPSAAVVYPRMRLLALLVVVAALWSSGHGLRIDKKTGAYEDIVVAIDKSVEPNERIIDNIKALFRSASAFLHRATRGLVHFGSVTIAIPDTWPVRAQARKTTANMFPVADVRVATPNPQYGDTPYTLQPRGCGERGEYVHLTPRFLSDMNSSMTEVYGSPAYMMVHEWAHFRYGVFDEYGDPESYRYPSLYCEFGMVRASTCSQHHKFKVYTDSGEPCRIYKGCRVSSLCKSRFLRNDKDPVTSSIMFMPYINGVTEFCDKDGDKKHNAHAPNKHNHLCERKSVWEVISANDDFNGIAPADLSRNVDVNFTEVQKREGILGRLIFALDISGSMADYNRIGHLREAASHFIRDVVPVGLETGLVVFHSSAYEQSSLTPLNDSSARQELVAKVEKLQADGGTCIGCALRLALQMFQANEQSAAGSVIILMTDGEENNSPYIRDVLNDLIDAQVVVNTIAFGMNAAERLEELARQTGGKAFALRDGESSATIALESAFLDATTAMMDDDKKPVVIFEQAAKISDRREFPILVDADLGNSTIVAVQSKKASLLEAELRYPDGKICHDCIESDPAAKSGSYINFRIPGIATPGTWTLVVSQKTPGGEAADVHVRATSLAGDRCTEPVQVRAFLKQAEVNSAKEAVIYAEVTKGAQVVLHAKVTATVIRPRMPYEVDVELFDDGLGADVTANDGIYSAYFTQFDGVGRYSVSARVVSGNDSVVVRGRKASGGLPAPQLIEDPATTAVINEAEGIPFDQFVYIDQDIEEAEPQIVSSEKAPEFVRHAEGGSFRVASNIDTSTIPPGSIQDLSVDDSFVGEDDAHEVILSWTCPGAHLNFGNASRVELRVSTLLNNLLEDFDKAHEIRDNSTEQGHITSAAVGSRQRLRTSVPSELVAVANNRSLVDFYFAARVWNDKGLSSSVSNIARVTFERPPPHVEPKKGLPTWALIGLIVAGAVVVVVIVALVAYSVGKRRRSVV</sequence>
<evidence type="ECO:0000256" key="1">
    <source>
        <dbReference type="SAM" id="Phobius"/>
    </source>
</evidence>
<keyword evidence="4" id="KW-1185">Reference proteome</keyword>
<dbReference type="Proteomes" id="UP000821866">
    <property type="component" value="Chromosome 3"/>
</dbReference>
<protein>
    <recommendedName>
        <fullName evidence="2">VWFA domain-containing protein</fullName>
    </recommendedName>
</protein>
<dbReference type="AlphaFoldDB" id="A0A9J6E696"/>
<organism evidence="3 4">
    <name type="scientific">Rhipicephalus microplus</name>
    <name type="common">Cattle tick</name>
    <name type="synonym">Boophilus microplus</name>
    <dbReference type="NCBI Taxonomy" id="6941"/>
    <lineage>
        <taxon>Eukaryota</taxon>
        <taxon>Metazoa</taxon>
        <taxon>Ecdysozoa</taxon>
        <taxon>Arthropoda</taxon>
        <taxon>Chelicerata</taxon>
        <taxon>Arachnida</taxon>
        <taxon>Acari</taxon>
        <taxon>Parasitiformes</taxon>
        <taxon>Ixodida</taxon>
        <taxon>Ixodoidea</taxon>
        <taxon>Ixodidae</taxon>
        <taxon>Rhipicephalinae</taxon>
        <taxon>Rhipicephalus</taxon>
        <taxon>Boophilus</taxon>
    </lineage>
</organism>
<dbReference type="NCBIfam" id="NF041940">
    <property type="entry name" value="choice_anch_X"/>
    <property type="match status" value="1"/>
</dbReference>
<dbReference type="Gene3D" id="3.40.50.410">
    <property type="entry name" value="von Willebrand factor, type A domain"/>
    <property type="match status" value="1"/>
</dbReference>
<accession>A0A9J6E696</accession>
<reference evidence="3" key="1">
    <citation type="journal article" date="2020" name="Cell">
        <title>Large-Scale Comparative Analyses of Tick Genomes Elucidate Their Genetic Diversity and Vector Capacities.</title>
        <authorList>
            <consortium name="Tick Genome and Microbiome Consortium (TIGMIC)"/>
            <person name="Jia N."/>
            <person name="Wang J."/>
            <person name="Shi W."/>
            <person name="Du L."/>
            <person name="Sun Y."/>
            <person name="Zhan W."/>
            <person name="Jiang J.F."/>
            <person name="Wang Q."/>
            <person name="Zhang B."/>
            <person name="Ji P."/>
            <person name="Bell-Sakyi L."/>
            <person name="Cui X.M."/>
            <person name="Yuan T.T."/>
            <person name="Jiang B.G."/>
            <person name="Yang W.F."/>
            <person name="Lam T.T."/>
            <person name="Chang Q.C."/>
            <person name="Ding S.J."/>
            <person name="Wang X.J."/>
            <person name="Zhu J.G."/>
            <person name="Ruan X.D."/>
            <person name="Zhao L."/>
            <person name="Wei J.T."/>
            <person name="Ye R.Z."/>
            <person name="Que T.C."/>
            <person name="Du C.H."/>
            <person name="Zhou Y.H."/>
            <person name="Cheng J.X."/>
            <person name="Dai P.F."/>
            <person name="Guo W.B."/>
            <person name="Han X.H."/>
            <person name="Huang E.J."/>
            <person name="Li L.F."/>
            <person name="Wei W."/>
            <person name="Gao Y.C."/>
            <person name="Liu J.Z."/>
            <person name="Shao H.Z."/>
            <person name="Wang X."/>
            <person name="Wang C.C."/>
            <person name="Yang T.C."/>
            <person name="Huo Q.B."/>
            <person name="Li W."/>
            <person name="Chen H.Y."/>
            <person name="Chen S.E."/>
            <person name="Zhou L.G."/>
            <person name="Ni X.B."/>
            <person name="Tian J.H."/>
            <person name="Sheng Y."/>
            <person name="Liu T."/>
            <person name="Pan Y.S."/>
            <person name="Xia L.Y."/>
            <person name="Li J."/>
            <person name="Zhao F."/>
            <person name="Cao W.C."/>
        </authorList>
    </citation>
    <scope>NUCLEOTIDE SEQUENCE</scope>
    <source>
        <strain evidence="3">Rmic-2018</strain>
    </source>
</reference>
<keyword evidence="1" id="KW-0472">Membrane</keyword>
<dbReference type="InterPro" id="IPR036465">
    <property type="entry name" value="vWFA_dom_sf"/>
</dbReference>
<feature type="domain" description="VWFA" evidence="2">
    <location>
        <begin position="385"/>
        <end position="562"/>
    </location>
</feature>
<evidence type="ECO:0000259" key="2">
    <source>
        <dbReference type="PROSITE" id="PS50234"/>
    </source>
</evidence>
<dbReference type="InterPro" id="IPR051266">
    <property type="entry name" value="CLCR"/>
</dbReference>
<dbReference type="Pfam" id="PF00092">
    <property type="entry name" value="VWA"/>
    <property type="match status" value="1"/>
</dbReference>